<dbReference type="PANTHER" id="PTHR48081:SF8">
    <property type="entry name" value="ALPHA_BETA HYDROLASE FOLD-3 DOMAIN-CONTAINING PROTEIN-RELATED"/>
    <property type="match status" value="1"/>
</dbReference>
<dbReference type="EMBL" id="JBHUHF010000001">
    <property type="protein sequence ID" value="MFD2026801.1"/>
    <property type="molecule type" value="Genomic_DNA"/>
</dbReference>
<name>A0ABW4VAB1_9MICO</name>
<evidence type="ECO:0000313" key="3">
    <source>
        <dbReference type="EMBL" id="MFD2026801.1"/>
    </source>
</evidence>
<protein>
    <submittedName>
        <fullName evidence="3">Alpha/beta hydrolase</fullName>
    </submittedName>
</protein>
<dbReference type="InterPro" id="IPR050300">
    <property type="entry name" value="GDXG_lipolytic_enzyme"/>
</dbReference>
<dbReference type="GO" id="GO:0016787">
    <property type="term" value="F:hydrolase activity"/>
    <property type="evidence" value="ECO:0007669"/>
    <property type="project" value="UniProtKB-KW"/>
</dbReference>
<dbReference type="SUPFAM" id="SSF53474">
    <property type="entry name" value="alpha/beta-Hydrolases"/>
    <property type="match status" value="1"/>
</dbReference>
<gene>
    <name evidence="3" type="ORF">ACFSL2_14895</name>
</gene>
<dbReference type="InterPro" id="IPR029058">
    <property type="entry name" value="AB_hydrolase_fold"/>
</dbReference>
<keyword evidence="1 3" id="KW-0378">Hydrolase</keyword>
<dbReference type="InterPro" id="IPR013094">
    <property type="entry name" value="AB_hydrolase_3"/>
</dbReference>
<keyword evidence="4" id="KW-1185">Reference proteome</keyword>
<proteinExistence type="predicted"/>
<reference evidence="4" key="1">
    <citation type="journal article" date="2019" name="Int. J. Syst. Evol. Microbiol.">
        <title>The Global Catalogue of Microorganisms (GCM) 10K type strain sequencing project: providing services to taxonomists for standard genome sequencing and annotation.</title>
        <authorList>
            <consortium name="The Broad Institute Genomics Platform"/>
            <consortium name="The Broad Institute Genome Sequencing Center for Infectious Disease"/>
            <person name="Wu L."/>
            <person name="Ma J."/>
        </authorList>
    </citation>
    <scope>NUCLEOTIDE SEQUENCE [LARGE SCALE GENOMIC DNA]</scope>
    <source>
        <strain evidence="4">CCM 7043</strain>
    </source>
</reference>
<evidence type="ECO:0000313" key="4">
    <source>
        <dbReference type="Proteomes" id="UP001597338"/>
    </source>
</evidence>
<accession>A0ABW4VAB1</accession>
<sequence length="291" mass="30415">MGRVSVVGDRVLRGPHGDLPVRVYEPAAGVERVAGLVWAHGGAFMHGDLDMPESDWVARSLAADGVVVVSVDYQLAPELDYREPAAPQAAGGARFPVASEEVTFAYGWARDAGLGVGPERWSLGGASAGGNLAAGASLRLRDAGGPRPRSVVLAYPVAHYELPAAGPELAAKIAALPPERDFPPEAMRAMGANYLGRSDLPISPYAHPGGQDLRGLPPTFVVTSDHDALRSSGEAYCAELAAAGVDVVLVREDGTYHGHLNEPETAGAARSIARIADWLTTDRTETEAAAR</sequence>
<feature type="domain" description="Alpha/beta hydrolase fold-3" evidence="2">
    <location>
        <begin position="36"/>
        <end position="259"/>
    </location>
</feature>
<dbReference type="Pfam" id="PF07859">
    <property type="entry name" value="Abhydrolase_3"/>
    <property type="match status" value="1"/>
</dbReference>
<organism evidence="3 4">
    <name type="scientific">Promicromonospora aerolata</name>
    <dbReference type="NCBI Taxonomy" id="195749"/>
    <lineage>
        <taxon>Bacteria</taxon>
        <taxon>Bacillati</taxon>
        <taxon>Actinomycetota</taxon>
        <taxon>Actinomycetes</taxon>
        <taxon>Micrococcales</taxon>
        <taxon>Promicromonosporaceae</taxon>
        <taxon>Promicromonospora</taxon>
    </lineage>
</organism>
<dbReference type="Gene3D" id="3.40.50.1820">
    <property type="entry name" value="alpha/beta hydrolase"/>
    <property type="match status" value="1"/>
</dbReference>
<dbReference type="RefSeq" id="WP_377198608.1">
    <property type="nucleotide sequence ID" value="NZ_JBHUHF010000001.1"/>
</dbReference>
<evidence type="ECO:0000259" key="2">
    <source>
        <dbReference type="Pfam" id="PF07859"/>
    </source>
</evidence>
<dbReference type="Proteomes" id="UP001597338">
    <property type="component" value="Unassembled WGS sequence"/>
</dbReference>
<dbReference type="PANTHER" id="PTHR48081">
    <property type="entry name" value="AB HYDROLASE SUPERFAMILY PROTEIN C4A8.06C"/>
    <property type="match status" value="1"/>
</dbReference>
<comment type="caution">
    <text evidence="3">The sequence shown here is derived from an EMBL/GenBank/DDBJ whole genome shotgun (WGS) entry which is preliminary data.</text>
</comment>
<evidence type="ECO:0000256" key="1">
    <source>
        <dbReference type="ARBA" id="ARBA00022801"/>
    </source>
</evidence>